<feature type="compositionally biased region" description="Basic residues" evidence="4">
    <location>
        <begin position="1"/>
        <end position="12"/>
    </location>
</feature>
<name>A0AAD4YXR0_PRUDU</name>
<dbReference type="AlphaFoldDB" id="A0AAD4YXR0"/>
<protein>
    <submittedName>
        <fullName evidence="5">Uncharacterized protein</fullName>
    </submittedName>
</protein>
<proteinExistence type="inferred from homology"/>
<evidence type="ECO:0000313" key="6">
    <source>
        <dbReference type="Proteomes" id="UP001054821"/>
    </source>
</evidence>
<evidence type="ECO:0000256" key="1">
    <source>
        <dbReference type="ARBA" id="ARBA00005921"/>
    </source>
</evidence>
<gene>
    <name evidence="5" type="ORF">L3X38_034430</name>
</gene>
<evidence type="ECO:0000256" key="2">
    <source>
        <dbReference type="ARBA" id="ARBA00023054"/>
    </source>
</evidence>
<dbReference type="Pfam" id="PF05911">
    <property type="entry name" value="FPP"/>
    <property type="match status" value="2"/>
</dbReference>
<evidence type="ECO:0000313" key="5">
    <source>
        <dbReference type="EMBL" id="KAI5325356.1"/>
    </source>
</evidence>
<comment type="caution">
    <text evidence="5">The sequence shown here is derived from an EMBL/GenBank/DDBJ whole genome shotgun (WGS) entry which is preliminary data.</text>
</comment>
<dbReference type="InterPro" id="IPR008587">
    <property type="entry name" value="FPP_plant"/>
</dbReference>
<feature type="coiled-coil region" evidence="3">
    <location>
        <begin position="32"/>
        <end position="66"/>
    </location>
</feature>
<sequence length="278" mass="30798">MDHKPWLWRKKSTEKPNVGAAAAAEDKVNVLGKGNEDEIEAIRAEKAELENNLKTLSDKLASALSECNSKDELVKKHAKMAQEAVQGWEKVEADAGFLKQELDKALQIRAAREERIAQLDAALKESNAFVGTLETEYSSELVGSEMVPVSDRYSETGVGAQPCCRKNPEQILEDIRLALASTENQKPGELVNARTNGNHFDASNPSSVKKLHLMESGKLLNLVIFYKQFVHACYDLLNGKAGLDKFAQELTTALDWILNHCFSLQDVSSMKDAIKKQL</sequence>
<evidence type="ECO:0000256" key="3">
    <source>
        <dbReference type="SAM" id="Coils"/>
    </source>
</evidence>
<accession>A0AAD4YXR0</accession>
<reference evidence="5 6" key="1">
    <citation type="journal article" date="2022" name="G3 (Bethesda)">
        <title>Whole-genome sequence and methylome profiling of the almond [Prunus dulcis (Mill.) D.A. Webb] cultivar 'Nonpareil'.</title>
        <authorList>
            <person name="D'Amico-Willman K.M."/>
            <person name="Ouma W.Z."/>
            <person name="Meulia T."/>
            <person name="Sideli G.M."/>
            <person name="Gradziel T.M."/>
            <person name="Fresnedo-Ramirez J."/>
        </authorList>
    </citation>
    <scope>NUCLEOTIDE SEQUENCE [LARGE SCALE GENOMIC DNA]</scope>
    <source>
        <strain evidence="5">Clone GOH B32 T37-40</strain>
    </source>
</reference>
<evidence type="ECO:0000256" key="4">
    <source>
        <dbReference type="SAM" id="MobiDB-lite"/>
    </source>
</evidence>
<keyword evidence="6" id="KW-1185">Reference proteome</keyword>
<dbReference type="PANTHER" id="PTHR31580">
    <property type="entry name" value="FILAMENT-LIKE PLANT PROTEIN 4"/>
    <property type="match status" value="1"/>
</dbReference>
<organism evidence="5 6">
    <name type="scientific">Prunus dulcis</name>
    <name type="common">Almond</name>
    <name type="synonym">Amygdalus dulcis</name>
    <dbReference type="NCBI Taxonomy" id="3755"/>
    <lineage>
        <taxon>Eukaryota</taxon>
        <taxon>Viridiplantae</taxon>
        <taxon>Streptophyta</taxon>
        <taxon>Embryophyta</taxon>
        <taxon>Tracheophyta</taxon>
        <taxon>Spermatophyta</taxon>
        <taxon>Magnoliopsida</taxon>
        <taxon>eudicotyledons</taxon>
        <taxon>Gunneridae</taxon>
        <taxon>Pentapetalae</taxon>
        <taxon>rosids</taxon>
        <taxon>fabids</taxon>
        <taxon>Rosales</taxon>
        <taxon>Rosaceae</taxon>
        <taxon>Amygdaloideae</taxon>
        <taxon>Amygdaleae</taxon>
        <taxon>Prunus</taxon>
    </lineage>
</organism>
<feature type="region of interest" description="Disordered" evidence="4">
    <location>
        <begin position="1"/>
        <end position="21"/>
    </location>
</feature>
<keyword evidence="2 3" id="KW-0175">Coiled coil</keyword>
<dbReference type="PANTHER" id="PTHR31580:SF22">
    <property type="entry name" value="FILAMENT-LIKE PLANT PROTEIN 7"/>
    <property type="match status" value="1"/>
</dbReference>
<dbReference type="Proteomes" id="UP001054821">
    <property type="component" value="Chromosome 6"/>
</dbReference>
<dbReference type="EMBL" id="JAJFAZ020000006">
    <property type="protein sequence ID" value="KAI5325356.1"/>
    <property type="molecule type" value="Genomic_DNA"/>
</dbReference>
<comment type="similarity">
    <text evidence="1">Belongs to the FPP family.</text>
</comment>